<sequence>MSAGSQLVLPIPLGRKVLCWPTCCRPTRSIINIKAAKGKKDDNAVNLTVTSAVPAHYPMAVIFCLSINPVKKAFTAIAPEEDVAVILSSYLEEQLQVRHLALWSMCRVFKLTFVCLHSLSTASLAHRRLICYCAQLRREETAMARVCSPILGWS</sequence>
<proteinExistence type="predicted"/>
<dbReference type="EMBL" id="MCFL01000026">
    <property type="protein sequence ID" value="ORZ34687.1"/>
    <property type="molecule type" value="Genomic_DNA"/>
</dbReference>
<gene>
    <name evidence="1" type="ORF">BCR44DRAFT_164609</name>
</gene>
<dbReference type="AlphaFoldDB" id="A0A1Y2HJB0"/>
<accession>A0A1Y2HJB0</accession>
<protein>
    <submittedName>
        <fullName evidence="1">Uncharacterized protein</fullName>
    </submittedName>
</protein>
<dbReference type="Proteomes" id="UP000193411">
    <property type="component" value="Unassembled WGS sequence"/>
</dbReference>
<name>A0A1Y2HJB0_9FUNG</name>
<evidence type="ECO:0000313" key="1">
    <source>
        <dbReference type="EMBL" id="ORZ34687.1"/>
    </source>
</evidence>
<evidence type="ECO:0000313" key="2">
    <source>
        <dbReference type="Proteomes" id="UP000193411"/>
    </source>
</evidence>
<organism evidence="1 2">
    <name type="scientific">Catenaria anguillulae PL171</name>
    <dbReference type="NCBI Taxonomy" id="765915"/>
    <lineage>
        <taxon>Eukaryota</taxon>
        <taxon>Fungi</taxon>
        <taxon>Fungi incertae sedis</taxon>
        <taxon>Blastocladiomycota</taxon>
        <taxon>Blastocladiomycetes</taxon>
        <taxon>Blastocladiales</taxon>
        <taxon>Catenariaceae</taxon>
        <taxon>Catenaria</taxon>
    </lineage>
</organism>
<comment type="caution">
    <text evidence="1">The sequence shown here is derived from an EMBL/GenBank/DDBJ whole genome shotgun (WGS) entry which is preliminary data.</text>
</comment>
<reference evidence="1 2" key="1">
    <citation type="submission" date="2016-07" db="EMBL/GenBank/DDBJ databases">
        <title>Pervasive Adenine N6-methylation of Active Genes in Fungi.</title>
        <authorList>
            <consortium name="DOE Joint Genome Institute"/>
            <person name="Mondo S.J."/>
            <person name="Dannebaum R.O."/>
            <person name="Kuo R.C."/>
            <person name="Labutti K."/>
            <person name="Haridas S."/>
            <person name="Kuo A."/>
            <person name="Salamov A."/>
            <person name="Ahrendt S.R."/>
            <person name="Lipzen A."/>
            <person name="Sullivan W."/>
            <person name="Andreopoulos W.B."/>
            <person name="Clum A."/>
            <person name="Lindquist E."/>
            <person name="Daum C."/>
            <person name="Ramamoorthy G.K."/>
            <person name="Gryganskyi A."/>
            <person name="Culley D."/>
            <person name="Magnuson J.K."/>
            <person name="James T.Y."/>
            <person name="O'Malley M.A."/>
            <person name="Stajich J.E."/>
            <person name="Spatafora J.W."/>
            <person name="Visel A."/>
            <person name="Grigoriev I.V."/>
        </authorList>
    </citation>
    <scope>NUCLEOTIDE SEQUENCE [LARGE SCALE GENOMIC DNA]</scope>
    <source>
        <strain evidence="1 2">PL171</strain>
    </source>
</reference>
<keyword evidence="2" id="KW-1185">Reference proteome</keyword>